<dbReference type="AlphaFoldDB" id="A0A223KYF6"/>
<feature type="active site" description="Acyl-thioester intermediate" evidence="2">
    <location>
        <position position="151"/>
    </location>
</feature>
<sequence length="172" mass="19310">MGAVLFLQSGIAFWEGIRSVEEGVIERTVPPPIEPTIEQTFMAGEKIGYLHIPAQQKKISIFEGTSEKELQKGIGHLPKSSFPGQVGNIVLSGHRDTVFLHIDEWSVGDELTIESNGEHYTYKIKKTRIVDKDDGTVLVPRPREELTITTCYPFQFIGSAPERYIVIAERIK</sequence>
<evidence type="ECO:0000313" key="4">
    <source>
        <dbReference type="Proteomes" id="UP000215224"/>
    </source>
</evidence>
<dbReference type="NCBIfam" id="NF033746">
    <property type="entry name" value="class_D_sortase"/>
    <property type="match status" value="1"/>
</dbReference>
<name>A0A223KYF6_9BACI</name>
<dbReference type="Proteomes" id="UP000215224">
    <property type="component" value="Chromosome"/>
</dbReference>
<dbReference type="STRING" id="1314751.GCA_001591425_02885"/>
<dbReference type="GO" id="GO:0016787">
    <property type="term" value="F:hydrolase activity"/>
    <property type="evidence" value="ECO:0007669"/>
    <property type="project" value="UniProtKB-KW"/>
</dbReference>
<dbReference type="InterPro" id="IPR053525">
    <property type="entry name" value="Sortase_D"/>
</dbReference>
<organism evidence="3 4">
    <name type="scientific">Sutcliffiella cohnii</name>
    <dbReference type="NCBI Taxonomy" id="33932"/>
    <lineage>
        <taxon>Bacteria</taxon>
        <taxon>Bacillati</taxon>
        <taxon>Bacillota</taxon>
        <taxon>Bacilli</taxon>
        <taxon>Bacillales</taxon>
        <taxon>Bacillaceae</taxon>
        <taxon>Sutcliffiella</taxon>
    </lineage>
</organism>
<dbReference type="InterPro" id="IPR023365">
    <property type="entry name" value="Sortase_dom-sf"/>
</dbReference>
<feature type="active site" description="Proton donor/acceptor" evidence="2">
    <location>
        <position position="94"/>
    </location>
</feature>
<evidence type="ECO:0008006" key="5">
    <source>
        <dbReference type="Google" id="ProtNLM"/>
    </source>
</evidence>
<dbReference type="Pfam" id="PF04203">
    <property type="entry name" value="Sortase"/>
    <property type="match status" value="1"/>
</dbReference>
<dbReference type="InterPro" id="IPR005754">
    <property type="entry name" value="Sortase"/>
</dbReference>
<evidence type="ECO:0000313" key="3">
    <source>
        <dbReference type="EMBL" id="AST94433.1"/>
    </source>
</evidence>
<keyword evidence="1" id="KW-0378">Hydrolase</keyword>
<evidence type="ECO:0000256" key="1">
    <source>
        <dbReference type="ARBA" id="ARBA00022801"/>
    </source>
</evidence>
<dbReference type="SUPFAM" id="SSF63817">
    <property type="entry name" value="Sortase"/>
    <property type="match status" value="1"/>
</dbReference>
<dbReference type="NCBIfam" id="TIGR01076">
    <property type="entry name" value="sortase_fam"/>
    <property type="match status" value="1"/>
</dbReference>
<evidence type="ECO:0000256" key="2">
    <source>
        <dbReference type="PIRSR" id="PIRSR605754-1"/>
    </source>
</evidence>
<dbReference type="InterPro" id="IPR041999">
    <property type="entry name" value="Sortase_D_1"/>
</dbReference>
<protein>
    <recommendedName>
        <fullName evidence="5">Class D sortase</fullName>
    </recommendedName>
</protein>
<keyword evidence="4" id="KW-1185">Reference proteome</keyword>
<dbReference type="KEGG" id="bcoh:BC6307_19930"/>
<dbReference type="Gene3D" id="2.40.260.10">
    <property type="entry name" value="Sortase"/>
    <property type="match status" value="1"/>
</dbReference>
<dbReference type="CDD" id="cd05828">
    <property type="entry name" value="Sortase_D_1"/>
    <property type="match status" value="1"/>
</dbReference>
<gene>
    <name evidence="3" type="ORF">BC6307_19930</name>
</gene>
<reference evidence="3 4" key="1">
    <citation type="submission" date="2016-12" db="EMBL/GenBank/DDBJ databases">
        <title>The whole genome sequencing and assembly of Bacillus cohnii DSM 6307T strain.</title>
        <authorList>
            <person name="Lee Y.-J."/>
            <person name="Yi H."/>
            <person name="Bahn Y.-S."/>
            <person name="Kim J.F."/>
            <person name="Lee D.-W."/>
        </authorList>
    </citation>
    <scope>NUCLEOTIDE SEQUENCE [LARGE SCALE GENOMIC DNA]</scope>
    <source>
        <strain evidence="3 4">DSM 6307</strain>
    </source>
</reference>
<proteinExistence type="predicted"/>
<accession>A0A223KYF6</accession>
<dbReference type="EMBL" id="CP018866">
    <property type="protein sequence ID" value="AST94433.1"/>
    <property type="molecule type" value="Genomic_DNA"/>
</dbReference>